<dbReference type="GO" id="GO:0009097">
    <property type="term" value="P:isoleucine biosynthetic process"/>
    <property type="evidence" value="ECO:0007669"/>
    <property type="project" value="UniProtKB-UniRule"/>
</dbReference>
<dbReference type="PANTHER" id="PTHR30239:SF0">
    <property type="entry name" value="ACETOLACTATE SYNTHASE SMALL SUBUNIT 1, CHLOROPLASTIC"/>
    <property type="match status" value="1"/>
</dbReference>
<comment type="subunit">
    <text evidence="4 8">Dimer of large and small chains.</text>
</comment>
<evidence type="ECO:0000313" key="11">
    <source>
        <dbReference type="Proteomes" id="UP000027142"/>
    </source>
</evidence>
<dbReference type="PROSITE" id="PS51671">
    <property type="entry name" value="ACT"/>
    <property type="match status" value="1"/>
</dbReference>
<evidence type="ECO:0000256" key="3">
    <source>
        <dbReference type="ARBA" id="ARBA00006341"/>
    </source>
</evidence>
<comment type="pathway">
    <text evidence="1 8">Amino-acid biosynthesis; L-isoleucine biosynthesis; L-isoleucine from 2-oxobutanoate: step 1/4.</text>
</comment>
<dbReference type="InterPro" id="IPR019455">
    <property type="entry name" value="Acetolactate_synth_ssu_C"/>
</dbReference>
<dbReference type="InterPro" id="IPR004789">
    <property type="entry name" value="Acetalactate_synth_ssu"/>
</dbReference>
<dbReference type="GO" id="GO:0009099">
    <property type="term" value="P:L-valine biosynthetic process"/>
    <property type="evidence" value="ECO:0007669"/>
    <property type="project" value="UniProtKB-UniRule"/>
</dbReference>
<evidence type="ECO:0000256" key="4">
    <source>
        <dbReference type="ARBA" id="ARBA00011744"/>
    </source>
</evidence>
<dbReference type="eggNOG" id="COG0440">
    <property type="taxonomic scope" value="Bacteria"/>
</dbReference>
<dbReference type="CDD" id="cd04878">
    <property type="entry name" value="ACT_AHAS"/>
    <property type="match status" value="1"/>
</dbReference>
<gene>
    <name evidence="10" type="ORF">BleG1_2634</name>
</gene>
<organism evidence="10 11">
    <name type="scientific">Shouchella lehensis G1</name>
    <dbReference type="NCBI Taxonomy" id="1246626"/>
    <lineage>
        <taxon>Bacteria</taxon>
        <taxon>Bacillati</taxon>
        <taxon>Bacillota</taxon>
        <taxon>Bacilli</taxon>
        <taxon>Bacillales</taxon>
        <taxon>Bacillaceae</taxon>
        <taxon>Shouchella</taxon>
    </lineage>
</organism>
<dbReference type="GO" id="GO:0003984">
    <property type="term" value="F:acetolactate synthase activity"/>
    <property type="evidence" value="ECO:0007669"/>
    <property type="project" value="UniProtKB-UniRule"/>
</dbReference>
<dbReference type="InterPro" id="IPR054480">
    <property type="entry name" value="AHAS_small-like_ACT"/>
</dbReference>
<evidence type="ECO:0000313" key="10">
    <source>
        <dbReference type="EMBL" id="AIC95201.1"/>
    </source>
</evidence>
<dbReference type="InterPro" id="IPR039557">
    <property type="entry name" value="AHAS_ACT"/>
</dbReference>
<dbReference type="InterPro" id="IPR027271">
    <property type="entry name" value="Acetolactate_synth/TF_NikR_C"/>
</dbReference>
<dbReference type="NCBIfam" id="TIGR00119">
    <property type="entry name" value="acolac_sm"/>
    <property type="match status" value="1"/>
</dbReference>
<dbReference type="Gene3D" id="3.30.70.260">
    <property type="match status" value="1"/>
</dbReference>
<protein>
    <recommendedName>
        <fullName evidence="8">Acetolactate synthase small subunit</fullName>
        <shortName evidence="8">AHAS</shortName>
        <shortName evidence="8">ALS</shortName>
        <ecNumber evidence="8">2.2.1.6</ecNumber>
    </recommendedName>
    <alternativeName>
        <fullName evidence="8">Acetohydroxy-acid synthase small subunit</fullName>
    </alternativeName>
</protein>
<comment type="catalytic activity">
    <reaction evidence="7 8">
        <text>2 pyruvate + H(+) = (2S)-2-acetolactate + CO2</text>
        <dbReference type="Rhea" id="RHEA:25249"/>
        <dbReference type="ChEBI" id="CHEBI:15361"/>
        <dbReference type="ChEBI" id="CHEBI:15378"/>
        <dbReference type="ChEBI" id="CHEBI:16526"/>
        <dbReference type="ChEBI" id="CHEBI:58476"/>
        <dbReference type="EC" id="2.2.1.6"/>
    </reaction>
</comment>
<dbReference type="OrthoDB" id="9787365at2"/>
<reference evidence="10 11" key="1">
    <citation type="journal article" date="2014" name="Gene">
        <title>A comparative genomic analysis of the alkalitolerant soil bacterium Bacillus lehensis G1.</title>
        <authorList>
            <person name="Noor Y.M."/>
            <person name="Samsulrizal N.H."/>
            <person name="Jema'on N.A."/>
            <person name="Low K.O."/>
            <person name="Ramli A.N."/>
            <person name="Alias N.I."/>
            <person name="Damis S.I."/>
            <person name="Fuzi S.F."/>
            <person name="Isa M.N."/>
            <person name="Murad A.M."/>
            <person name="Raih M.F."/>
            <person name="Bakar F.D."/>
            <person name="Najimudin N."/>
            <person name="Mahadi N.M."/>
            <person name="Illias R.M."/>
        </authorList>
    </citation>
    <scope>NUCLEOTIDE SEQUENCE [LARGE SCALE GENOMIC DNA]</scope>
    <source>
        <strain evidence="10 11">G1</strain>
    </source>
</reference>
<dbReference type="UniPathway" id="UPA00047">
    <property type="reaction ID" value="UER00055"/>
</dbReference>
<sequence length="172" mass="19154">MKRTITVLVQNRSGVLNRITGLFARRQYNIDSITVGVTDNPTVSRMTFVVVADAMENVEQVMKQLHKQVDVLKVKDVTEEATVSRELALIKIAATPEQRAEIGSLAETFRAQIIDVGRDSLTLQVTGHTDKVEAFIELIKSYGIQEIARTGVTAINRSVKSQHDTSRLTLIY</sequence>
<dbReference type="STRING" id="1246626.BleG1_2634"/>
<proteinExistence type="inferred from homology"/>
<dbReference type="EC" id="2.2.1.6" evidence="8"/>
<keyword evidence="8" id="KW-0808">Transferase</keyword>
<dbReference type="AlphaFoldDB" id="A0A060LVB5"/>
<dbReference type="InterPro" id="IPR002912">
    <property type="entry name" value="ACT_dom"/>
</dbReference>
<dbReference type="Pfam" id="PF22629">
    <property type="entry name" value="ACT_AHAS_ss"/>
    <property type="match status" value="1"/>
</dbReference>
<dbReference type="PATRIC" id="fig|1246626.3.peg.2628"/>
<name>A0A060LVB5_9BACI</name>
<dbReference type="KEGG" id="ble:BleG1_2634"/>
<dbReference type="Proteomes" id="UP000027142">
    <property type="component" value="Chromosome"/>
</dbReference>
<dbReference type="Gene3D" id="3.30.70.1150">
    <property type="entry name" value="ACT-like. Chain A, domain 2"/>
    <property type="match status" value="1"/>
</dbReference>
<dbReference type="FunFam" id="3.30.70.260:FF:000001">
    <property type="entry name" value="Acetolactate synthase, small subunit"/>
    <property type="match status" value="1"/>
</dbReference>
<keyword evidence="5 8" id="KW-0028">Amino-acid biosynthesis</keyword>
<comment type="similarity">
    <text evidence="3 8">Belongs to the acetolactate synthase small subunit family.</text>
</comment>
<dbReference type="Pfam" id="PF10369">
    <property type="entry name" value="ALS_ss_C"/>
    <property type="match status" value="1"/>
</dbReference>
<dbReference type="GO" id="GO:0005829">
    <property type="term" value="C:cytosol"/>
    <property type="evidence" value="ECO:0007669"/>
    <property type="project" value="TreeGrafter"/>
</dbReference>
<evidence type="ECO:0000256" key="7">
    <source>
        <dbReference type="ARBA" id="ARBA00048670"/>
    </source>
</evidence>
<dbReference type="GO" id="GO:1990610">
    <property type="term" value="F:acetolactate synthase regulator activity"/>
    <property type="evidence" value="ECO:0007669"/>
    <property type="project" value="UniProtKB-UniRule"/>
</dbReference>
<accession>A0A060LVB5</accession>
<dbReference type="RefSeq" id="WP_038481695.1">
    <property type="nucleotide sequence ID" value="NZ_CP003923.1"/>
</dbReference>
<dbReference type="UniPathway" id="UPA00049">
    <property type="reaction ID" value="UER00059"/>
</dbReference>
<dbReference type="SUPFAM" id="SSF55021">
    <property type="entry name" value="ACT-like"/>
    <property type="match status" value="2"/>
</dbReference>
<dbReference type="EMBL" id="CP003923">
    <property type="protein sequence ID" value="AIC95201.1"/>
    <property type="molecule type" value="Genomic_DNA"/>
</dbReference>
<evidence type="ECO:0000256" key="1">
    <source>
        <dbReference type="ARBA" id="ARBA00004974"/>
    </source>
</evidence>
<keyword evidence="11" id="KW-1185">Reference proteome</keyword>
<comment type="function">
    <text evidence="8">Catalyzes the conversion of 2 pyruvate molecules into acetolactate in the first common step of the biosynthetic pathway of the branched-amino acids such as leucine, isoleucine, and valine.</text>
</comment>
<dbReference type="InterPro" id="IPR045865">
    <property type="entry name" value="ACT-like_dom_sf"/>
</dbReference>
<dbReference type="NCBIfam" id="NF008864">
    <property type="entry name" value="PRK11895.1"/>
    <property type="match status" value="1"/>
</dbReference>
<evidence type="ECO:0000259" key="9">
    <source>
        <dbReference type="PROSITE" id="PS51671"/>
    </source>
</evidence>
<evidence type="ECO:0000256" key="6">
    <source>
        <dbReference type="ARBA" id="ARBA00023304"/>
    </source>
</evidence>
<evidence type="ECO:0000256" key="2">
    <source>
        <dbReference type="ARBA" id="ARBA00005025"/>
    </source>
</evidence>
<dbReference type="HOGENOM" id="CLU_055003_4_0_9"/>
<comment type="pathway">
    <text evidence="2 8">Amino-acid biosynthesis; L-valine biosynthesis; L-valine from pyruvate: step 1/4.</text>
</comment>
<dbReference type="PANTHER" id="PTHR30239">
    <property type="entry name" value="ACETOLACTATE SYNTHASE SMALL SUBUNIT"/>
    <property type="match status" value="1"/>
</dbReference>
<feature type="domain" description="ACT" evidence="9">
    <location>
        <begin position="4"/>
        <end position="79"/>
    </location>
</feature>
<dbReference type="FunFam" id="3.30.70.1150:FF:000001">
    <property type="entry name" value="Acetolactate synthase small subunit"/>
    <property type="match status" value="1"/>
</dbReference>
<evidence type="ECO:0000256" key="5">
    <source>
        <dbReference type="ARBA" id="ARBA00022605"/>
    </source>
</evidence>
<keyword evidence="6 8" id="KW-0100">Branched-chain amino acid biosynthesis</keyword>
<evidence type="ECO:0000256" key="8">
    <source>
        <dbReference type="RuleBase" id="RU368092"/>
    </source>
</evidence>